<dbReference type="RefSeq" id="XP_017998739.1">
    <property type="nucleotide sequence ID" value="XM_018146050.1"/>
</dbReference>
<keyword evidence="5" id="KW-1015">Disulfide bond</keyword>
<dbReference type="GeneID" id="28737930"/>
<dbReference type="GO" id="GO:0008379">
    <property type="term" value="F:thioredoxin peroxidase activity"/>
    <property type="evidence" value="ECO:0007669"/>
    <property type="project" value="TreeGrafter"/>
</dbReference>
<keyword evidence="6" id="KW-0676">Redox-active center</keyword>
<keyword evidence="4" id="KW-0560">Oxidoreductase</keyword>
<evidence type="ECO:0000256" key="5">
    <source>
        <dbReference type="ARBA" id="ARBA00023157"/>
    </source>
</evidence>
<feature type="domain" description="Thioredoxin" evidence="10">
    <location>
        <begin position="86"/>
        <end position="238"/>
    </location>
</feature>
<dbReference type="EC" id="1.11.1.24" evidence="1"/>
<dbReference type="EMBL" id="LFJN01000017">
    <property type="protein sequence ID" value="KPI38776.1"/>
    <property type="molecule type" value="Genomic_DNA"/>
</dbReference>
<name>A0A0N1H7P2_9EURO</name>
<proteinExistence type="inferred from homology"/>
<dbReference type="STRING" id="1664694.A0A0N1H7P2"/>
<dbReference type="InterPro" id="IPR036249">
    <property type="entry name" value="Thioredoxin-like_sf"/>
</dbReference>
<comment type="similarity">
    <text evidence="8">Belongs to the peroxiredoxin family. BCP/PrxQ subfamily.</text>
</comment>
<evidence type="ECO:0000259" key="10">
    <source>
        <dbReference type="PROSITE" id="PS51352"/>
    </source>
</evidence>
<reference evidence="11 12" key="1">
    <citation type="submission" date="2015-06" db="EMBL/GenBank/DDBJ databases">
        <title>Draft genome of the ant-associated black yeast Phialophora attae CBS 131958.</title>
        <authorList>
            <person name="Moreno L.F."/>
            <person name="Stielow B.J."/>
            <person name="de Hoog S."/>
            <person name="Vicente V.A."/>
            <person name="Weiss V.A."/>
            <person name="de Vries M."/>
            <person name="Cruz L.M."/>
            <person name="Souza E.M."/>
        </authorList>
    </citation>
    <scope>NUCLEOTIDE SEQUENCE [LARGE SCALE GENOMIC DNA]</scope>
    <source>
        <strain evidence="11 12">CBS 131958</strain>
    </source>
</reference>
<dbReference type="CDD" id="cd02970">
    <property type="entry name" value="PRX_like2"/>
    <property type="match status" value="1"/>
</dbReference>
<evidence type="ECO:0000256" key="4">
    <source>
        <dbReference type="ARBA" id="ARBA00023002"/>
    </source>
</evidence>
<organism evidence="11 12">
    <name type="scientific">Cyphellophora attinorum</name>
    <dbReference type="NCBI Taxonomy" id="1664694"/>
    <lineage>
        <taxon>Eukaryota</taxon>
        <taxon>Fungi</taxon>
        <taxon>Dikarya</taxon>
        <taxon>Ascomycota</taxon>
        <taxon>Pezizomycotina</taxon>
        <taxon>Eurotiomycetes</taxon>
        <taxon>Chaetothyriomycetidae</taxon>
        <taxon>Chaetothyriales</taxon>
        <taxon>Cyphellophoraceae</taxon>
        <taxon>Cyphellophora</taxon>
    </lineage>
</organism>
<dbReference type="PROSITE" id="PS51352">
    <property type="entry name" value="THIOREDOXIN_2"/>
    <property type="match status" value="1"/>
</dbReference>
<evidence type="ECO:0000256" key="9">
    <source>
        <dbReference type="ARBA" id="ARBA00049091"/>
    </source>
</evidence>
<dbReference type="AlphaFoldDB" id="A0A0N1H7P2"/>
<evidence type="ECO:0000313" key="12">
    <source>
        <dbReference type="Proteomes" id="UP000038010"/>
    </source>
</evidence>
<evidence type="ECO:0000256" key="6">
    <source>
        <dbReference type="ARBA" id="ARBA00023284"/>
    </source>
</evidence>
<dbReference type="PANTHER" id="PTHR42801:SF7">
    <property type="entry name" value="SLL1159 PROTEIN"/>
    <property type="match status" value="1"/>
</dbReference>
<dbReference type="InterPro" id="IPR000866">
    <property type="entry name" value="AhpC/TSA"/>
</dbReference>
<sequence>MPDTKLIFEFFDIHFCLSYFFAPYESIADRVLNPAIVPINGLSMKSNNQLSNQYNDFTKSAPAAVKDPIIAAKTSFINTYDTSQVINPGTRLSPFSLPSATGETVDSSTYLSSQTPLLITFYRGSWCPFCSLALSAHQSHLATYKAYGVQCIAISPELPDTSLSAVEKADLKFLVLSDVGNAYARQLGIVFRQSESLRQPFETLGINLKERNGDDSFEVPVPRLEPETATQWIEKTESEDGNIA</sequence>
<dbReference type="VEuPathDB" id="FungiDB:AB675_5811"/>
<dbReference type="Gene3D" id="3.40.30.10">
    <property type="entry name" value="Glutaredoxin"/>
    <property type="match status" value="1"/>
</dbReference>
<protein>
    <recommendedName>
        <fullName evidence="1">thioredoxin-dependent peroxiredoxin</fullName>
        <ecNumber evidence="1">1.11.1.24</ecNumber>
    </recommendedName>
    <alternativeName>
        <fullName evidence="7">Thioredoxin peroxidase</fullName>
    </alternativeName>
</protein>
<dbReference type="PANTHER" id="PTHR42801">
    <property type="entry name" value="THIOREDOXIN-DEPENDENT PEROXIDE REDUCTASE"/>
    <property type="match status" value="1"/>
</dbReference>
<evidence type="ECO:0000256" key="8">
    <source>
        <dbReference type="ARBA" id="ARBA00038489"/>
    </source>
</evidence>
<evidence type="ECO:0000256" key="7">
    <source>
        <dbReference type="ARBA" id="ARBA00032824"/>
    </source>
</evidence>
<dbReference type="GO" id="GO:0005737">
    <property type="term" value="C:cytoplasm"/>
    <property type="evidence" value="ECO:0007669"/>
    <property type="project" value="TreeGrafter"/>
</dbReference>
<evidence type="ECO:0000256" key="1">
    <source>
        <dbReference type="ARBA" id="ARBA00013017"/>
    </source>
</evidence>
<dbReference type="GO" id="GO:0034599">
    <property type="term" value="P:cellular response to oxidative stress"/>
    <property type="evidence" value="ECO:0007669"/>
    <property type="project" value="TreeGrafter"/>
</dbReference>
<dbReference type="OrthoDB" id="338622at2759"/>
<keyword evidence="2" id="KW-0575">Peroxidase</keyword>
<accession>A0A0N1H7P2</accession>
<keyword evidence="12" id="KW-1185">Reference proteome</keyword>
<keyword evidence="3" id="KW-0049">Antioxidant</keyword>
<comment type="catalytic activity">
    <reaction evidence="9">
        <text>a hydroperoxide + [thioredoxin]-dithiol = an alcohol + [thioredoxin]-disulfide + H2O</text>
        <dbReference type="Rhea" id="RHEA:62620"/>
        <dbReference type="Rhea" id="RHEA-COMP:10698"/>
        <dbReference type="Rhea" id="RHEA-COMP:10700"/>
        <dbReference type="ChEBI" id="CHEBI:15377"/>
        <dbReference type="ChEBI" id="CHEBI:29950"/>
        <dbReference type="ChEBI" id="CHEBI:30879"/>
        <dbReference type="ChEBI" id="CHEBI:35924"/>
        <dbReference type="ChEBI" id="CHEBI:50058"/>
        <dbReference type="EC" id="1.11.1.24"/>
    </reaction>
</comment>
<dbReference type="InterPro" id="IPR050924">
    <property type="entry name" value="Peroxiredoxin_BCP/PrxQ"/>
</dbReference>
<dbReference type="Pfam" id="PF00578">
    <property type="entry name" value="AhpC-TSA"/>
    <property type="match status" value="1"/>
</dbReference>
<dbReference type="InterPro" id="IPR013766">
    <property type="entry name" value="Thioredoxin_domain"/>
</dbReference>
<gene>
    <name evidence="11" type="ORF">AB675_5811</name>
</gene>
<dbReference type="Proteomes" id="UP000038010">
    <property type="component" value="Unassembled WGS sequence"/>
</dbReference>
<evidence type="ECO:0000313" key="11">
    <source>
        <dbReference type="EMBL" id="KPI38776.1"/>
    </source>
</evidence>
<dbReference type="GO" id="GO:0045454">
    <property type="term" value="P:cell redox homeostasis"/>
    <property type="evidence" value="ECO:0007669"/>
    <property type="project" value="TreeGrafter"/>
</dbReference>
<evidence type="ECO:0000256" key="3">
    <source>
        <dbReference type="ARBA" id="ARBA00022862"/>
    </source>
</evidence>
<comment type="caution">
    <text evidence="11">The sequence shown here is derived from an EMBL/GenBank/DDBJ whole genome shotgun (WGS) entry which is preliminary data.</text>
</comment>
<dbReference type="SUPFAM" id="SSF52833">
    <property type="entry name" value="Thioredoxin-like"/>
    <property type="match status" value="1"/>
</dbReference>
<evidence type="ECO:0000256" key="2">
    <source>
        <dbReference type="ARBA" id="ARBA00022559"/>
    </source>
</evidence>